<dbReference type="SUPFAM" id="SSF47413">
    <property type="entry name" value="lambda repressor-like DNA-binding domains"/>
    <property type="match status" value="1"/>
</dbReference>
<dbReference type="Pfam" id="PF01381">
    <property type="entry name" value="HTH_3"/>
    <property type="match status" value="1"/>
</dbReference>
<reference evidence="2 3" key="1">
    <citation type="submission" date="2023-03" db="EMBL/GenBank/DDBJ databases">
        <title>Bacillus Genome Sequencing.</title>
        <authorList>
            <person name="Dunlap C."/>
        </authorList>
    </citation>
    <scope>NUCLEOTIDE SEQUENCE [LARGE SCALE GENOMIC DNA]</scope>
    <source>
        <strain evidence="2 3">BD-533</strain>
    </source>
</reference>
<evidence type="ECO:0000259" key="1">
    <source>
        <dbReference type="PROSITE" id="PS50943"/>
    </source>
</evidence>
<sequence>MIGLEHIAKVFKCSYSEIGRKIGVTPATVSDWISTRRPITKQNLEKLSDLFKLDERYFSEEINDVDKIEIEIIYLNRLSKKESYQDSYMDSDEEGKEYKAVIWVDPYENELRMKHEELAIEKLVKKMKGILMDESFTSQFREDTHFHLLTNISSLIELDAYSEDVYGQRVPSAVDSKVDALIRMVSLLVYDQNVYGFNGETEGFSYELSSLLQKYNIIPHIEEDETEDIFNQVDPKYSVE</sequence>
<comment type="caution">
    <text evidence="2">The sequence shown here is derived from an EMBL/GenBank/DDBJ whole genome shotgun (WGS) entry which is preliminary data.</text>
</comment>
<dbReference type="EMBL" id="JARLKY010000008">
    <property type="protein sequence ID" value="MEC0226228.1"/>
    <property type="molecule type" value="Genomic_DNA"/>
</dbReference>
<name>A0ABU6G018_9BACL</name>
<keyword evidence="3" id="KW-1185">Reference proteome</keyword>
<proteinExistence type="predicted"/>
<gene>
    <name evidence="2" type="ORF">P4I72_03750</name>
</gene>
<dbReference type="RefSeq" id="WP_326070623.1">
    <property type="nucleotide sequence ID" value="NZ_JARLKY010000008.1"/>
</dbReference>
<evidence type="ECO:0000313" key="3">
    <source>
        <dbReference type="Proteomes" id="UP001338137"/>
    </source>
</evidence>
<protein>
    <submittedName>
        <fullName evidence="2">Helix-turn-helix transcriptional regulator</fullName>
    </submittedName>
</protein>
<evidence type="ECO:0000313" key="2">
    <source>
        <dbReference type="EMBL" id="MEC0226228.1"/>
    </source>
</evidence>
<dbReference type="Proteomes" id="UP001338137">
    <property type="component" value="Unassembled WGS sequence"/>
</dbReference>
<dbReference type="PROSITE" id="PS50943">
    <property type="entry name" value="HTH_CROC1"/>
    <property type="match status" value="1"/>
</dbReference>
<feature type="domain" description="HTH cro/C1-type" evidence="1">
    <location>
        <begin position="16"/>
        <end position="58"/>
    </location>
</feature>
<dbReference type="InterPro" id="IPR001387">
    <property type="entry name" value="Cro/C1-type_HTH"/>
</dbReference>
<dbReference type="CDD" id="cd00093">
    <property type="entry name" value="HTH_XRE"/>
    <property type="match status" value="1"/>
</dbReference>
<dbReference type="InterPro" id="IPR010982">
    <property type="entry name" value="Lambda_DNA-bd_dom_sf"/>
</dbReference>
<accession>A0ABU6G018</accession>
<dbReference type="Gene3D" id="1.10.260.40">
    <property type="entry name" value="lambda repressor-like DNA-binding domains"/>
    <property type="match status" value="1"/>
</dbReference>
<dbReference type="SMART" id="SM00530">
    <property type="entry name" value="HTH_XRE"/>
    <property type="match status" value="1"/>
</dbReference>
<organism evidence="2 3">
    <name type="scientific">Paenibacillus alba</name>
    <dbReference type="NCBI Taxonomy" id="1197127"/>
    <lineage>
        <taxon>Bacteria</taxon>
        <taxon>Bacillati</taxon>
        <taxon>Bacillota</taxon>
        <taxon>Bacilli</taxon>
        <taxon>Bacillales</taxon>
        <taxon>Paenibacillaceae</taxon>
        <taxon>Paenibacillus</taxon>
    </lineage>
</organism>